<feature type="transmembrane region" description="Helical" evidence="5">
    <location>
        <begin position="283"/>
        <end position="304"/>
    </location>
</feature>
<dbReference type="CDD" id="cd17319">
    <property type="entry name" value="MFS_ExuT_GudP_like"/>
    <property type="match status" value="1"/>
</dbReference>
<proteinExistence type="predicted"/>
<keyword evidence="4 5" id="KW-0472">Membrane</keyword>
<protein>
    <submittedName>
        <fullName evidence="7">Hexuronate transporter</fullName>
    </submittedName>
</protein>
<evidence type="ECO:0000256" key="3">
    <source>
        <dbReference type="ARBA" id="ARBA00022989"/>
    </source>
</evidence>
<evidence type="ECO:0000313" key="7">
    <source>
        <dbReference type="EMBL" id="KEZ17735.1"/>
    </source>
</evidence>
<feature type="transmembrane region" description="Helical" evidence="5">
    <location>
        <begin position="340"/>
        <end position="359"/>
    </location>
</feature>
<dbReference type="PROSITE" id="PS50850">
    <property type="entry name" value="MFS"/>
    <property type="match status" value="1"/>
</dbReference>
<accession>A0A084EIE3</accession>
<evidence type="ECO:0000256" key="4">
    <source>
        <dbReference type="ARBA" id="ARBA00023136"/>
    </source>
</evidence>
<dbReference type="Proteomes" id="UP000028534">
    <property type="component" value="Unassembled WGS sequence"/>
</dbReference>
<organism evidence="7 8">
    <name type="scientific">Sphingobium yanoikuyae</name>
    <name type="common">Sphingomonas yanoikuyae</name>
    <dbReference type="NCBI Taxonomy" id="13690"/>
    <lineage>
        <taxon>Bacteria</taxon>
        <taxon>Pseudomonadati</taxon>
        <taxon>Pseudomonadota</taxon>
        <taxon>Alphaproteobacteria</taxon>
        <taxon>Sphingomonadales</taxon>
        <taxon>Sphingomonadaceae</taxon>
        <taxon>Sphingobium</taxon>
    </lineage>
</organism>
<keyword evidence="3 5" id="KW-1133">Transmembrane helix</keyword>
<dbReference type="GO" id="GO:0015134">
    <property type="term" value="F:hexuronate transmembrane transporter activity"/>
    <property type="evidence" value="ECO:0007669"/>
    <property type="project" value="TreeGrafter"/>
</dbReference>
<feature type="transmembrane region" description="Helical" evidence="5">
    <location>
        <begin position="371"/>
        <end position="397"/>
    </location>
</feature>
<evidence type="ECO:0000256" key="2">
    <source>
        <dbReference type="ARBA" id="ARBA00022692"/>
    </source>
</evidence>
<dbReference type="eggNOG" id="COG2271">
    <property type="taxonomic scope" value="Bacteria"/>
</dbReference>
<gene>
    <name evidence="7" type="ORF">CP98_03219</name>
</gene>
<dbReference type="SUPFAM" id="SSF103473">
    <property type="entry name" value="MFS general substrate transporter"/>
    <property type="match status" value="1"/>
</dbReference>
<evidence type="ECO:0000259" key="6">
    <source>
        <dbReference type="PROSITE" id="PS50850"/>
    </source>
</evidence>
<evidence type="ECO:0000256" key="1">
    <source>
        <dbReference type="ARBA" id="ARBA00004141"/>
    </source>
</evidence>
<sequence length="436" mass="46844">MTMPHPAPDNIDDAIAGASDRASRYRWMICGLLFAATAINYVDRQMIGVLKPVLQAELGWRESDYANIVFWFQCAYALGFLAMGRFMDRVGARIGYAAAFTFWTLAHAAHGLVSGIAQFIAVRFALGIGEAGNFPAGLKVVAEWFPQKERALAIGLFNAGANVGAIATPLIVPAITIAYGWRAAFIVTGLASLVWVAAWLFIYRRPEDHARVSPGELAHIRSDPVRASAPISWSRLFTIRQTWAYALPKFCIDPIWWMFLFWLPDFLGKRYGLDLKSFGPPLVVIYLMSDAGSVLGGWASSRLIARGWSVNAARKATLLACALAVLPVVTVQSIDNLWAAVLLIGLATAGHQAFSANILTLPSDLFPRAAVGSVVGIGGTAGAIGGMLIAQFVGYVLDMTGSYALIFAVAGSAYLVALALLHIISPRLLPTGELAS</sequence>
<dbReference type="Pfam" id="PF07690">
    <property type="entry name" value="MFS_1"/>
    <property type="match status" value="1"/>
</dbReference>
<comment type="subcellular location">
    <subcellularLocation>
        <location evidence="1">Membrane</location>
        <topology evidence="1">Multi-pass membrane protein</topology>
    </subcellularLocation>
</comment>
<dbReference type="AlphaFoldDB" id="A0A084EIE3"/>
<evidence type="ECO:0000313" key="8">
    <source>
        <dbReference type="Proteomes" id="UP000028534"/>
    </source>
</evidence>
<feature type="transmembrane region" description="Helical" evidence="5">
    <location>
        <begin position="94"/>
        <end position="113"/>
    </location>
</feature>
<keyword evidence="2 5" id="KW-0812">Transmembrane</keyword>
<feature type="transmembrane region" description="Helical" evidence="5">
    <location>
        <begin position="243"/>
        <end position="263"/>
    </location>
</feature>
<dbReference type="PANTHER" id="PTHR11662:SF285">
    <property type="entry name" value="HEXURONATE TRANSPORTER"/>
    <property type="match status" value="1"/>
</dbReference>
<name>A0A084EIE3_SPHYA</name>
<reference evidence="7 8" key="1">
    <citation type="submission" date="2014-03" db="EMBL/GenBank/DDBJ databases">
        <title>Genome sequence of Sphingobium yanoikuyae B1.</title>
        <authorList>
            <person name="Gan H.M."/>
            <person name="Gan H.Y."/>
            <person name="Savka M.A."/>
        </authorList>
    </citation>
    <scope>NUCLEOTIDE SEQUENCE [LARGE SCALE GENOMIC DNA]</scope>
    <source>
        <strain evidence="7 8">B1</strain>
    </source>
</reference>
<dbReference type="InterPro" id="IPR011701">
    <property type="entry name" value="MFS"/>
</dbReference>
<comment type="caution">
    <text evidence="7">The sequence shown here is derived from an EMBL/GenBank/DDBJ whole genome shotgun (WGS) entry which is preliminary data.</text>
</comment>
<evidence type="ECO:0000256" key="5">
    <source>
        <dbReference type="SAM" id="Phobius"/>
    </source>
</evidence>
<dbReference type="PANTHER" id="PTHR11662">
    <property type="entry name" value="SOLUTE CARRIER FAMILY 17"/>
    <property type="match status" value="1"/>
</dbReference>
<feature type="transmembrane region" description="Helical" evidence="5">
    <location>
        <begin position="183"/>
        <end position="203"/>
    </location>
</feature>
<feature type="transmembrane region" description="Helical" evidence="5">
    <location>
        <begin position="25"/>
        <end position="42"/>
    </location>
</feature>
<dbReference type="RefSeq" id="WP_037520835.1">
    <property type="nucleotide sequence ID" value="NZ_JGVR01000020.1"/>
</dbReference>
<dbReference type="Gene3D" id="1.20.1250.20">
    <property type="entry name" value="MFS general substrate transporter like domains"/>
    <property type="match status" value="2"/>
</dbReference>
<dbReference type="PIRSF" id="PIRSF002808">
    <property type="entry name" value="Hexose_phosphate_transp"/>
    <property type="match status" value="1"/>
</dbReference>
<feature type="domain" description="Major facilitator superfamily (MFS) profile" evidence="6">
    <location>
        <begin position="29"/>
        <end position="429"/>
    </location>
</feature>
<dbReference type="GO" id="GO:0016020">
    <property type="term" value="C:membrane"/>
    <property type="evidence" value="ECO:0007669"/>
    <property type="project" value="UniProtKB-SubCell"/>
</dbReference>
<dbReference type="InterPro" id="IPR036259">
    <property type="entry name" value="MFS_trans_sf"/>
</dbReference>
<dbReference type="EMBL" id="JGVR01000020">
    <property type="protein sequence ID" value="KEZ17735.1"/>
    <property type="molecule type" value="Genomic_DNA"/>
</dbReference>
<dbReference type="InterPro" id="IPR050382">
    <property type="entry name" value="MFS_Na/Anion_cotransporter"/>
</dbReference>
<dbReference type="STRING" id="13690.AX777_20080"/>
<feature type="transmembrane region" description="Helical" evidence="5">
    <location>
        <begin position="403"/>
        <end position="424"/>
    </location>
</feature>
<feature type="transmembrane region" description="Helical" evidence="5">
    <location>
        <begin position="68"/>
        <end position="87"/>
    </location>
</feature>
<dbReference type="PATRIC" id="fig|13690.10.peg.3299"/>
<dbReference type="InterPro" id="IPR000849">
    <property type="entry name" value="Sugar_P_transporter"/>
</dbReference>
<feature type="transmembrane region" description="Helical" evidence="5">
    <location>
        <begin position="154"/>
        <end position="177"/>
    </location>
</feature>
<dbReference type="InterPro" id="IPR020846">
    <property type="entry name" value="MFS_dom"/>
</dbReference>
<feature type="transmembrane region" description="Helical" evidence="5">
    <location>
        <begin position="316"/>
        <end position="334"/>
    </location>
</feature>